<reference evidence="6 7" key="1">
    <citation type="submission" date="2016-10" db="EMBL/GenBank/DDBJ databases">
        <authorList>
            <person name="de Groot N.N."/>
        </authorList>
    </citation>
    <scope>NUCLEOTIDE SEQUENCE [LARGE SCALE GENOMIC DNA]</scope>
    <source>
        <strain evidence="6 7">CGMCC 4.6858</strain>
    </source>
</reference>
<gene>
    <name evidence="6" type="ORF">SAMN05421872_1039</name>
</gene>
<evidence type="ECO:0000313" key="7">
    <source>
        <dbReference type="Proteomes" id="UP000199034"/>
    </source>
</evidence>
<dbReference type="AlphaFoldDB" id="A0A1G6MSI1"/>
<dbReference type="CDD" id="cd00383">
    <property type="entry name" value="trans_reg_C"/>
    <property type="match status" value="1"/>
</dbReference>
<dbReference type="PROSITE" id="PS51755">
    <property type="entry name" value="OMPR_PHOB"/>
    <property type="match status" value="1"/>
</dbReference>
<dbReference type="InterPro" id="IPR001867">
    <property type="entry name" value="OmpR/PhoB-type_DNA-bd"/>
</dbReference>
<accession>A0A1G6MSI1</accession>
<dbReference type="CDD" id="cd17574">
    <property type="entry name" value="REC_OmpR"/>
    <property type="match status" value="1"/>
</dbReference>
<evidence type="ECO:0000256" key="3">
    <source>
        <dbReference type="ARBA" id="ARBA00023015"/>
    </source>
</evidence>
<dbReference type="InterPro" id="IPR011006">
    <property type="entry name" value="CheY-like_superfamily"/>
</dbReference>
<organism evidence="6 7">
    <name type="scientific">Nocardioides lianchengensis</name>
    <dbReference type="NCBI Taxonomy" id="1045774"/>
    <lineage>
        <taxon>Bacteria</taxon>
        <taxon>Bacillati</taxon>
        <taxon>Actinomycetota</taxon>
        <taxon>Actinomycetes</taxon>
        <taxon>Propionibacteriales</taxon>
        <taxon>Nocardioidaceae</taxon>
        <taxon>Nocardioides</taxon>
    </lineage>
</organism>
<dbReference type="SMART" id="SM00448">
    <property type="entry name" value="REC"/>
    <property type="match status" value="1"/>
</dbReference>
<dbReference type="EMBL" id="FMZM01000003">
    <property type="protein sequence ID" value="SDC58472.1"/>
    <property type="molecule type" value="Genomic_DNA"/>
</dbReference>
<evidence type="ECO:0000256" key="4">
    <source>
        <dbReference type="ARBA" id="ARBA00023125"/>
    </source>
</evidence>
<dbReference type="PROSITE" id="PS50110">
    <property type="entry name" value="RESPONSE_REGULATORY"/>
    <property type="match status" value="1"/>
</dbReference>
<dbReference type="GO" id="GO:0000976">
    <property type="term" value="F:transcription cis-regulatory region binding"/>
    <property type="evidence" value="ECO:0007669"/>
    <property type="project" value="TreeGrafter"/>
</dbReference>
<evidence type="ECO:0000256" key="2">
    <source>
        <dbReference type="ARBA" id="ARBA00023012"/>
    </source>
</evidence>
<dbReference type="PANTHER" id="PTHR48111">
    <property type="entry name" value="REGULATOR OF RPOS"/>
    <property type="match status" value="1"/>
</dbReference>
<keyword evidence="5" id="KW-0804">Transcription</keyword>
<dbReference type="SMART" id="SM00862">
    <property type="entry name" value="Trans_reg_C"/>
    <property type="match status" value="1"/>
</dbReference>
<dbReference type="PANTHER" id="PTHR48111:SF1">
    <property type="entry name" value="TWO-COMPONENT RESPONSE REGULATOR ORR33"/>
    <property type="match status" value="1"/>
</dbReference>
<dbReference type="InterPro" id="IPR039420">
    <property type="entry name" value="WalR-like"/>
</dbReference>
<dbReference type="STRING" id="1045774.SAMN05421872_1039"/>
<evidence type="ECO:0000256" key="1">
    <source>
        <dbReference type="ARBA" id="ARBA00022553"/>
    </source>
</evidence>
<keyword evidence="1" id="KW-0597">Phosphoprotein</keyword>
<evidence type="ECO:0000256" key="5">
    <source>
        <dbReference type="ARBA" id="ARBA00023163"/>
    </source>
</evidence>
<dbReference type="GO" id="GO:0006355">
    <property type="term" value="P:regulation of DNA-templated transcription"/>
    <property type="evidence" value="ECO:0007669"/>
    <property type="project" value="InterPro"/>
</dbReference>
<dbReference type="Pfam" id="PF00072">
    <property type="entry name" value="Response_reg"/>
    <property type="match status" value="1"/>
</dbReference>
<dbReference type="InterPro" id="IPR036388">
    <property type="entry name" value="WH-like_DNA-bd_sf"/>
</dbReference>
<protein>
    <submittedName>
        <fullName evidence="6">DNA-binding response regulator, OmpR family, contains REC and winged-helix (WHTH) domain</fullName>
    </submittedName>
</protein>
<name>A0A1G6MSI1_9ACTN</name>
<dbReference type="GO" id="GO:0000156">
    <property type="term" value="F:phosphorelay response regulator activity"/>
    <property type="evidence" value="ECO:0007669"/>
    <property type="project" value="TreeGrafter"/>
</dbReference>
<dbReference type="Gene3D" id="1.10.10.10">
    <property type="entry name" value="Winged helix-like DNA-binding domain superfamily/Winged helix DNA-binding domain"/>
    <property type="match status" value="1"/>
</dbReference>
<dbReference type="GO" id="GO:0005829">
    <property type="term" value="C:cytosol"/>
    <property type="evidence" value="ECO:0007669"/>
    <property type="project" value="TreeGrafter"/>
</dbReference>
<evidence type="ECO:0000313" key="6">
    <source>
        <dbReference type="EMBL" id="SDC58472.1"/>
    </source>
</evidence>
<dbReference type="Gene3D" id="6.10.250.690">
    <property type="match status" value="1"/>
</dbReference>
<dbReference type="RefSeq" id="WP_090852249.1">
    <property type="nucleotide sequence ID" value="NZ_FMZM01000003.1"/>
</dbReference>
<keyword evidence="3" id="KW-0805">Transcription regulation</keyword>
<dbReference type="Pfam" id="PF00486">
    <property type="entry name" value="Trans_reg_C"/>
    <property type="match status" value="1"/>
</dbReference>
<dbReference type="FunFam" id="1.10.10.10:FF:000018">
    <property type="entry name" value="DNA-binding response regulator ResD"/>
    <property type="match status" value="1"/>
</dbReference>
<dbReference type="GO" id="GO:0032993">
    <property type="term" value="C:protein-DNA complex"/>
    <property type="evidence" value="ECO:0007669"/>
    <property type="project" value="TreeGrafter"/>
</dbReference>
<keyword evidence="7" id="KW-1185">Reference proteome</keyword>
<keyword evidence="2" id="KW-0902">Two-component regulatory system</keyword>
<sequence>MPSPVLTALATRPRRPLASRPTALVIEDAEEFARLSRRILEQGGYEVHQAASGERGLDAARVHDYDLVLIDVALPGMDGFEVCRRLRTFTDAHVVMVTAHGSEVEKVIGFRLGADDYVTKPYSPVLLAARIEAVRRRPRAPRAPEVRRVGTLELDVAGREVTVAGIPLALTRIEFDLLSALTASPRKVFSRSELHEDVWGRTYEGDLRVVDVHIGNLRRKLRAAPGSPDPITTVRGLGYRLQSGA</sequence>
<dbReference type="OrthoDB" id="5511894at2"/>
<dbReference type="Proteomes" id="UP000199034">
    <property type="component" value="Unassembled WGS sequence"/>
</dbReference>
<dbReference type="Gene3D" id="3.40.50.2300">
    <property type="match status" value="1"/>
</dbReference>
<dbReference type="SUPFAM" id="SSF52172">
    <property type="entry name" value="CheY-like"/>
    <property type="match status" value="1"/>
</dbReference>
<dbReference type="InterPro" id="IPR001789">
    <property type="entry name" value="Sig_transdc_resp-reg_receiver"/>
</dbReference>
<proteinExistence type="predicted"/>
<keyword evidence="4 6" id="KW-0238">DNA-binding</keyword>